<dbReference type="GeneID" id="107419008"/>
<feature type="domain" description="SURP motif" evidence="8">
    <location>
        <begin position="421"/>
        <end position="463"/>
    </location>
</feature>
<evidence type="ECO:0000256" key="2">
    <source>
        <dbReference type="ARBA" id="ARBA00022604"/>
    </source>
</evidence>
<dbReference type="KEGG" id="zju:107419008"/>
<sequence>MDSDEEDYVFYGTPIEREEEITSRKKKAVAEASGQLRTLPSWKQEVRDEEGRRRFHGAFTGGYSAGYYNTVGSKEGWTPQSFVSSRKNRAEVKQQNIFNFLDEDEKEDLEGQSLGASLQFDTFGFTATELARKQAEKEQQQRPSAIPGPVPDEILLPATESIGLKLLLKMGWRHGRSIKDSHVNSVYDARREARKAFLAFSSDDAKAQPSESEPILGDLENYIEQPASDEVRFSQSKHVHVLNPKQDLHGLGFDPYKLAPEFREKKRSRISENRDPGYRKALSVKKDIFGFKSGKVAPGFGIGALEELDAEDEDFYASGYDFEETYVQEIDEPSSSTVESEQKFLMKDSKQKLLTKEQEVLPGFRLASNSDYQLARFDPPLVPKDFVPHHRFSGPLETEYKYADTGPPEVPPPEDNNLKLLIDGLATLVARCGKLFEDLSREKNQSNPLFSFLVGGNGHDYYARKLWEARQKQADKTKQHLDGKLLPSTQKISAETRGKILGERPLQRSSKDSSSSVVSSNSVHLQYNLSDTFMKPAFFSEMLEVSKPFKDDPAKQERFEQFLKEKYQGGLRSTESGGSSYMSEAARARERLDFEAAAEAIEKGKLGKGGKLPTNPIAEYLAAGAMQFTSGGLQQVKDTQAEDLITRKMYPKREEYEWRPAPILCKRFDLIDPYIGKPPPAPRIRSKVDTLIFTPDSVKSTDREETGKTTKDSFPMPQSDAQMISKDVDEEIEVEVEVENVERPVDLYKAIFSDDSDDEGDTSTLNKVEDPEKKVEAANTTLNRLMAGDFLESLGKELGLEVPPDLAYATSNASQNEIVNSNSENAKIPLSENKDSSSTFAAVESPINQGDPHTLEKAEVGVCNKNEFIHGNSAKGSSKRTETVSLGTKYDKVSSEKVFDNKRKAKTSLSQNQSLSSSSLSEDERSRKRSRQHRHRNRSSDSGDSSSDDQGRHYSRSKGRRKASSSREKSSSRRKRSKHHKHRSRDSRSRSQHSTEKGNAEGKREKHKRS</sequence>
<keyword evidence="5" id="KW-0943">RNA-mediated gene silencing</keyword>
<dbReference type="GO" id="GO:0006397">
    <property type="term" value="P:mRNA processing"/>
    <property type="evidence" value="ECO:0007669"/>
    <property type="project" value="UniProtKB-KW"/>
</dbReference>
<evidence type="ECO:0000256" key="7">
    <source>
        <dbReference type="SAM" id="MobiDB-lite"/>
    </source>
</evidence>
<evidence type="ECO:0000313" key="10">
    <source>
        <dbReference type="RefSeq" id="XP_015883207.3"/>
    </source>
</evidence>
<dbReference type="Gene3D" id="1.10.10.790">
    <property type="entry name" value="Surp module"/>
    <property type="match status" value="1"/>
</dbReference>
<feature type="compositionally biased region" description="Basic and acidic residues" evidence="7">
    <location>
        <begin position="699"/>
        <end position="711"/>
    </location>
</feature>
<dbReference type="GO" id="GO:0005634">
    <property type="term" value="C:nucleus"/>
    <property type="evidence" value="ECO:0007669"/>
    <property type="project" value="UniProtKB-SubCell"/>
</dbReference>
<dbReference type="SUPFAM" id="SSF109905">
    <property type="entry name" value="Surp module (SWAP domain)"/>
    <property type="match status" value="1"/>
</dbReference>
<dbReference type="Pfam" id="PF01805">
    <property type="entry name" value="Surp"/>
    <property type="match status" value="1"/>
</dbReference>
<comment type="subcellular location">
    <subcellularLocation>
        <location evidence="1">Nucleus</location>
    </subcellularLocation>
</comment>
<feature type="region of interest" description="Disordered" evidence="7">
    <location>
        <begin position="698"/>
        <end position="719"/>
    </location>
</feature>
<dbReference type="GO" id="GO:0031047">
    <property type="term" value="P:regulatory ncRNA-mediated gene silencing"/>
    <property type="evidence" value="ECO:0007669"/>
    <property type="project" value="UniProtKB-KW"/>
</dbReference>
<dbReference type="RefSeq" id="XP_015883207.3">
    <property type="nucleotide sequence ID" value="XM_016027721.4"/>
</dbReference>
<feature type="compositionally biased region" description="Low complexity" evidence="7">
    <location>
        <begin position="908"/>
        <end position="920"/>
    </location>
</feature>
<keyword evidence="2" id="KW-0341">Growth regulation</keyword>
<keyword evidence="3" id="KW-0507">mRNA processing</keyword>
<feature type="compositionally biased region" description="Basic and acidic residues" evidence="7">
    <location>
        <begin position="889"/>
        <end position="902"/>
    </location>
</feature>
<accession>A0A6P3ZQQ9</accession>
<dbReference type="PANTHER" id="PTHR13384:SF19">
    <property type="entry name" value="G PATCH DOMAIN-CONTAINING PROTEIN 1"/>
    <property type="match status" value="1"/>
</dbReference>
<keyword evidence="6" id="KW-0539">Nucleus</keyword>
<dbReference type="GO" id="GO:0003723">
    <property type="term" value="F:RNA binding"/>
    <property type="evidence" value="ECO:0007669"/>
    <property type="project" value="UniProtKB-KW"/>
</dbReference>
<organism evidence="10">
    <name type="scientific">Ziziphus jujuba</name>
    <name type="common">Chinese jujube</name>
    <name type="synonym">Ziziphus sativa</name>
    <dbReference type="NCBI Taxonomy" id="326968"/>
    <lineage>
        <taxon>Eukaryota</taxon>
        <taxon>Viridiplantae</taxon>
        <taxon>Streptophyta</taxon>
        <taxon>Embryophyta</taxon>
        <taxon>Tracheophyta</taxon>
        <taxon>Spermatophyta</taxon>
        <taxon>Magnoliopsida</taxon>
        <taxon>eudicotyledons</taxon>
        <taxon>Gunneridae</taxon>
        <taxon>Pentapetalae</taxon>
        <taxon>rosids</taxon>
        <taxon>fabids</taxon>
        <taxon>Rosales</taxon>
        <taxon>Rhamnaceae</taxon>
        <taxon>Paliureae</taxon>
        <taxon>Ziziphus</taxon>
    </lineage>
</organism>
<proteinExistence type="predicted"/>
<evidence type="ECO:0000259" key="9">
    <source>
        <dbReference type="PROSITE" id="PS50174"/>
    </source>
</evidence>
<dbReference type="InterPro" id="IPR011666">
    <property type="entry name" value="DUF1604"/>
</dbReference>
<feature type="region of interest" description="Disordered" evidence="7">
    <location>
        <begin position="477"/>
        <end position="517"/>
    </location>
</feature>
<feature type="region of interest" description="Disordered" evidence="7">
    <location>
        <begin position="868"/>
        <end position="1010"/>
    </location>
</feature>
<evidence type="ECO:0000256" key="1">
    <source>
        <dbReference type="ARBA" id="ARBA00004123"/>
    </source>
</evidence>
<gene>
    <name evidence="10" type="primary">LOC107419008</name>
</gene>
<evidence type="ECO:0000256" key="6">
    <source>
        <dbReference type="ARBA" id="ARBA00023242"/>
    </source>
</evidence>
<dbReference type="Pfam" id="PF26093">
    <property type="entry name" value="HTH_TGH"/>
    <property type="match status" value="1"/>
</dbReference>
<dbReference type="PROSITE" id="PS50174">
    <property type="entry name" value="G_PATCH"/>
    <property type="match status" value="1"/>
</dbReference>
<dbReference type="InterPro" id="IPR000061">
    <property type="entry name" value="Surp"/>
</dbReference>
<feature type="region of interest" description="Disordered" evidence="7">
    <location>
        <begin position="132"/>
        <end position="151"/>
    </location>
</feature>
<feature type="compositionally biased region" description="Basic residues" evidence="7">
    <location>
        <begin position="953"/>
        <end position="964"/>
    </location>
</feature>
<feature type="compositionally biased region" description="Basic residues" evidence="7">
    <location>
        <begin position="927"/>
        <end position="937"/>
    </location>
</feature>
<name>A0A6P3ZQQ9_ZIZJJ</name>
<evidence type="ECO:0000256" key="5">
    <source>
        <dbReference type="ARBA" id="ARBA00023158"/>
    </source>
</evidence>
<dbReference type="PROSITE" id="PS50128">
    <property type="entry name" value="SURP"/>
    <property type="match status" value="1"/>
</dbReference>
<dbReference type="SMART" id="SM00648">
    <property type="entry name" value="SWAP"/>
    <property type="match status" value="1"/>
</dbReference>
<evidence type="ECO:0000256" key="4">
    <source>
        <dbReference type="ARBA" id="ARBA00022884"/>
    </source>
</evidence>
<dbReference type="AlphaFoldDB" id="A0A6P3ZQQ9"/>
<evidence type="ECO:0000256" key="3">
    <source>
        <dbReference type="ARBA" id="ARBA00022664"/>
    </source>
</evidence>
<dbReference type="FunFam" id="1.10.10.790:FF:000012">
    <property type="entry name" value="G patch domain-containing protein TGH"/>
    <property type="match status" value="1"/>
</dbReference>
<evidence type="ECO:0000259" key="8">
    <source>
        <dbReference type="PROSITE" id="PS50128"/>
    </source>
</evidence>
<reference evidence="10" key="1">
    <citation type="submission" date="2025-05" db="UniProtKB">
        <authorList>
            <consortium name="RefSeq"/>
        </authorList>
    </citation>
    <scope>IDENTIFICATION</scope>
    <source>
        <tissue evidence="10">Seedling</tissue>
    </source>
</reference>
<feature type="domain" description="G-patch" evidence="9">
    <location>
        <begin position="159"/>
        <end position="178"/>
    </location>
</feature>
<dbReference type="Pfam" id="PF07713">
    <property type="entry name" value="DUF1604"/>
    <property type="match status" value="1"/>
</dbReference>
<dbReference type="PANTHER" id="PTHR13384">
    <property type="entry name" value="G PATCH DOMAIN-CONTAINING PROTEIN 1"/>
    <property type="match status" value="1"/>
</dbReference>
<keyword evidence="4" id="KW-0694">RNA-binding</keyword>
<dbReference type="InterPro" id="IPR000467">
    <property type="entry name" value="G_patch_dom"/>
</dbReference>
<protein>
    <submittedName>
        <fullName evidence="10">G patch domain-containing protein TGH</fullName>
    </submittedName>
</protein>
<feature type="compositionally biased region" description="Basic and acidic residues" evidence="7">
    <location>
        <begin position="986"/>
        <end position="1004"/>
    </location>
</feature>
<feature type="compositionally biased region" description="Basic and acidic residues" evidence="7">
    <location>
        <begin position="494"/>
        <end position="511"/>
    </location>
</feature>
<feature type="compositionally biased region" description="Basic residues" evidence="7">
    <location>
        <begin position="972"/>
        <end position="985"/>
    </location>
</feature>
<dbReference type="InterPro" id="IPR035967">
    <property type="entry name" value="SWAP/Surp_sf"/>
</dbReference>
<feature type="region of interest" description="Disordered" evidence="7">
    <location>
        <begin position="818"/>
        <end position="856"/>
    </location>
</feature>